<keyword evidence="1" id="KW-0472">Membrane</keyword>
<dbReference type="Proteomes" id="UP001059617">
    <property type="component" value="Chromosome"/>
</dbReference>
<accession>A0ABY5VTC3</accession>
<evidence type="ECO:0000313" key="2">
    <source>
        <dbReference type="EMBL" id="UWP79061.1"/>
    </source>
</evidence>
<sequence length="336" mass="36099">MSDADVIRAAIEAIADDAHSPQHIRAALDARSRHHRQRRLLLRVAGATATAGVAGAGGFAAYRLARPDVTAFPEIAGGPGGGWLQAAPRWRPGWLPDGFGLTELGVVVDGSGAIVVGRTWRRPQREGEPRSPSVSVTTGWLEPYSAKSTEAGADGVDINGTPGRLTTYTPDGGASVVWQPAGEPRLEVGVSFNDVERARSVALRVARSLRRDPGTFTIGPRPGWLPEPLADQPWLYTLLAADGTWLQSVLIRTTSAEVSLNAGPAVESPLGTEDTEEFMIRQARARRSTRGTELFAEQLDDRNVFAYASVEGIDLTRIVEDFDLGPAPDMTWYGSR</sequence>
<reference evidence="2" key="1">
    <citation type="submission" date="2021-04" db="EMBL/GenBank/DDBJ databases">
        <authorList>
            <person name="Hartkoorn R.C."/>
            <person name="Beaudoing E."/>
            <person name="Hot D."/>
        </authorList>
    </citation>
    <scope>NUCLEOTIDE SEQUENCE</scope>
    <source>
        <strain evidence="2">NRRL B-16292</strain>
    </source>
</reference>
<organism evidence="2 3">
    <name type="scientific">Dactylosporangium fulvum</name>
    <dbReference type="NCBI Taxonomy" id="53359"/>
    <lineage>
        <taxon>Bacteria</taxon>
        <taxon>Bacillati</taxon>
        <taxon>Actinomycetota</taxon>
        <taxon>Actinomycetes</taxon>
        <taxon>Micromonosporales</taxon>
        <taxon>Micromonosporaceae</taxon>
        <taxon>Dactylosporangium</taxon>
    </lineage>
</organism>
<keyword evidence="3" id="KW-1185">Reference proteome</keyword>
<proteinExistence type="predicted"/>
<feature type="transmembrane region" description="Helical" evidence="1">
    <location>
        <begin position="40"/>
        <end position="62"/>
    </location>
</feature>
<keyword evidence="1" id="KW-0812">Transmembrane</keyword>
<name>A0ABY5VTC3_9ACTN</name>
<gene>
    <name evidence="2" type="ORF">Dfulv_28275</name>
</gene>
<dbReference type="RefSeq" id="WP_259856559.1">
    <property type="nucleotide sequence ID" value="NZ_CP073720.1"/>
</dbReference>
<protein>
    <submittedName>
        <fullName evidence="2">Uncharacterized protein</fullName>
    </submittedName>
</protein>
<reference evidence="2" key="2">
    <citation type="submission" date="2022-09" db="EMBL/GenBank/DDBJ databases">
        <title>Biosynthetic gene clusters of Dactylosporangioum fulvum.</title>
        <authorList>
            <person name="Caradec T."/>
        </authorList>
    </citation>
    <scope>NUCLEOTIDE SEQUENCE</scope>
    <source>
        <strain evidence="2">NRRL B-16292</strain>
    </source>
</reference>
<evidence type="ECO:0000313" key="3">
    <source>
        <dbReference type="Proteomes" id="UP001059617"/>
    </source>
</evidence>
<evidence type="ECO:0000256" key="1">
    <source>
        <dbReference type="SAM" id="Phobius"/>
    </source>
</evidence>
<dbReference type="EMBL" id="CP073720">
    <property type="protein sequence ID" value="UWP79061.1"/>
    <property type="molecule type" value="Genomic_DNA"/>
</dbReference>
<keyword evidence="1" id="KW-1133">Transmembrane helix</keyword>